<proteinExistence type="predicted"/>
<evidence type="ECO:0000313" key="3">
    <source>
        <dbReference type="Proteomes" id="UP001242811"/>
    </source>
</evidence>
<gene>
    <name evidence="2" type="ORF">QOZ95_004116</name>
</gene>
<name>A0ABU0L3S2_9BACL</name>
<organism evidence="2 3">
    <name type="scientific">Paenibacillus brasilensis</name>
    <dbReference type="NCBI Taxonomy" id="128574"/>
    <lineage>
        <taxon>Bacteria</taxon>
        <taxon>Bacillati</taxon>
        <taxon>Bacillota</taxon>
        <taxon>Bacilli</taxon>
        <taxon>Bacillales</taxon>
        <taxon>Paenibacillaceae</taxon>
        <taxon>Paenibacillus</taxon>
    </lineage>
</organism>
<dbReference type="EMBL" id="JAUSWA010000029">
    <property type="protein sequence ID" value="MDQ0495931.1"/>
    <property type="molecule type" value="Genomic_DNA"/>
</dbReference>
<sequence>MDLTGAFFVEKRLFVSFYVIIVKILGILCIILYDSGRERGIAEGNTNFYFERNHLLCIYLLLVLKFYSGYLLLQD</sequence>
<dbReference type="Proteomes" id="UP001242811">
    <property type="component" value="Unassembled WGS sequence"/>
</dbReference>
<evidence type="ECO:0000313" key="2">
    <source>
        <dbReference type="EMBL" id="MDQ0495931.1"/>
    </source>
</evidence>
<feature type="transmembrane region" description="Helical" evidence="1">
    <location>
        <begin position="54"/>
        <end position="73"/>
    </location>
</feature>
<evidence type="ECO:0000256" key="1">
    <source>
        <dbReference type="SAM" id="Phobius"/>
    </source>
</evidence>
<accession>A0ABU0L3S2</accession>
<protein>
    <submittedName>
        <fullName evidence="2">Uncharacterized protein</fullName>
    </submittedName>
</protein>
<comment type="caution">
    <text evidence="2">The sequence shown here is derived from an EMBL/GenBank/DDBJ whole genome shotgun (WGS) entry which is preliminary data.</text>
</comment>
<keyword evidence="1" id="KW-0812">Transmembrane</keyword>
<feature type="transmembrane region" description="Helical" evidence="1">
    <location>
        <begin position="12"/>
        <end position="33"/>
    </location>
</feature>
<keyword evidence="1" id="KW-0472">Membrane</keyword>
<reference evidence="2 3" key="1">
    <citation type="submission" date="2023-07" db="EMBL/GenBank/DDBJ databases">
        <title>Genomic Encyclopedia of Type Strains, Phase IV (KMG-IV): sequencing the most valuable type-strain genomes for metagenomic binning, comparative biology and taxonomic classification.</title>
        <authorList>
            <person name="Goeker M."/>
        </authorList>
    </citation>
    <scope>NUCLEOTIDE SEQUENCE [LARGE SCALE GENOMIC DNA]</scope>
    <source>
        <strain evidence="2 3">DSM 14914</strain>
    </source>
</reference>
<keyword evidence="3" id="KW-1185">Reference proteome</keyword>
<keyword evidence="1" id="KW-1133">Transmembrane helix</keyword>